<dbReference type="Proteomes" id="UP001454036">
    <property type="component" value="Unassembled WGS sequence"/>
</dbReference>
<evidence type="ECO:0000313" key="1">
    <source>
        <dbReference type="EMBL" id="GAA0184020.1"/>
    </source>
</evidence>
<protein>
    <submittedName>
        <fullName evidence="1">Uncharacterized protein</fullName>
    </submittedName>
</protein>
<keyword evidence="2" id="KW-1185">Reference proteome</keyword>
<proteinExistence type="predicted"/>
<sequence length="90" mass="9502">MYESSSNVEAFVVYPGTEVHEEASISEGMLVLQATGSSVEPIIPVVETTVPPPSPGNPTEAERGEAAFQGIMASLPTFVKNSLHPDLTDD</sequence>
<gene>
    <name evidence="1" type="ORF">LIER_31334</name>
</gene>
<accession>A0AAV3RTV2</accession>
<name>A0AAV3RTV2_LITER</name>
<dbReference type="EMBL" id="BAABME010011604">
    <property type="protein sequence ID" value="GAA0184020.1"/>
    <property type="molecule type" value="Genomic_DNA"/>
</dbReference>
<comment type="caution">
    <text evidence="1">The sequence shown here is derived from an EMBL/GenBank/DDBJ whole genome shotgun (WGS) entry which is preliminary data.</text>
</comment>
<reference evidence="1 2" key="1">
    <citation type="submission" date="2024-01" db="EMBL/GenBank/DDBJ databases">
        <title>The complete chloroplast genome sequence of Lithospermum erythrorhizon: insights into the phylogenetic relationship among Boraginaceae species and the maternal lineages of purple gromwells.</title>
        <authorList>
            <person name="Okada T."/>
            <person name="Watanabe K."/>
        </authorList>
    </citation>
    <scope>NUCLEOTIDE SEQUENCE [LARGE SCALE GENOMIC DNA]</scope>
</reference>
<evidence type="ECO:0000313" key="2">
    <source>
        <dbReference type="Proteomes" id="UP001454036"/>
    </source>
</evidence>
<organism evidence="1 2">
    <name type="scientific">Lithospermum erythrorhizon</name>
    <name type="common">Purple gromwell</name>
    <name type="synonym">Lithospermum officinale var. erythrorhizon</name>
    <dbReference type="NCBI Taxonomy" id="34254"/>
    <lineage>
        <taxon>Eukaryota</taxon>
        <taxon>Viridiplantae</taxon>
        <taxon>Streptophyta</taxon>
        <taxon>Embryophyta</taxon>
        <taxon>Tracheophyta</taxon>
        <taxon>Spermatophyta</taxon>
        <taxon>Magnoliopsida</taxon>
        <taxon>eudicotyledons</taxon>
        <taxon>Gunneridae</taxon>
        <taxon>Pentapetalae</taxon>
        <taxon>asterids</taxon>
        <taxon>lamiids</taxon>
        <taxon>Boraginales</taxon>
        <taxon>Boraginaceae</taxon>
        <taxon>Boraginoideae</taxon>
        <taxon>Lithospermeae</taxon>
        <taxon>Lithospermum</taxon>
    </lineage>
</organism>
<dbReference type="AlphaFoldDB" id="A0AAV3RTV2"/>